<dbReference type="AlphaFoldDB" id="I8TZW1"/>
<gene>
    <name evidence="1" type="ORF">JBW_04490</name>
</gene>
<evidence type="ECO:0000313" key="1">
    <source>
        <dbReference type="EMBL" id="AJQ29821.1"/>
    </source>
</evidence>
<organism evidence="1 2">
    <name type="scientific">Pelosinus fermentans JBW45</name>
    <dbReference type="NCBI Taxonomy" id="1192197"/>
    <lineage>
        <taxon>Bacteria</taxon>
        <taxon>Bacillati</taxon>
        <taxon>Bacillota</taxon>
        <taxon>Negativicutes</taxon>
        <taxon>Selenomonadales</taxon>
        <taxon>Sporomusaceae</taxon>
        <taxon>Pelosinus</taxon>
    </lineage>
</organism>
<reference evidence="2" key="2">
    <citation type="submission" date="2015-02" db="EMBL/GenBank/DDBJ databases">
        <title>Complete Genome Sequence of Pelosinus fermentans JBW45.</title>
        <authorList>
            <person name="De Leon K.B."/>
            <person name="Utturkar S.M."/>
            <person name="Camilleri L.B."/>
            <person name="Arkin A.P."/>
            <person name="Fields M.W."/>
            <person name="Brown S.D."/>
            <person name="Wall J.D."/>
        </authorList>
    </citation>
    <scope>NUCLEOTIDE SEQUENCE [LARGE SCALE GENOMIC DNA]</scope>
    <source>
        <strain evidence="2">JBW45</strain>
    </source>
</reference>
<proteinExistence type="predicted"/>
<dbReference type="HOGENOM" id="CLU_3255427_0_0_9"/>
<name>I8TZW1_9FIRM</name>
<dbReference type="KEGG" id="pft:JBW_04490"/>
<accession>I8TZW1</accession>
<sequence length="42" mass="5064">MPLRFGYFLLILKDSIELKIKSESLYILIEEYYIFSAKYAKI</sequence>
<protein>
    <submittedName>
        <fullName evidence="1">Uncharacterized protein</fullName>
    </submittedName>
</protein>
<dbReference type="EMBL" id="CP010978">
    <property type="protein sequence ID" value="AJQ29821.1"/>
    <property type="molecule type" value="Genomic_DNA"/>
</dbReference>
<evidence type="ECO:0000313" key="2">
    <source>
        <dbReference type="Proteomes" id="UP000005361"/>
    </source>
</evidence>
<reference evidence="1 2" key="1">
    <citation type="journal article" date="2015" name="Genome Announc.">
        <title>Complete Genome Sequence of Pelosinus fermentans JBW45, a Member of a Remarkably Competitive Group of Negativicutes in the Firmicutes Phylum.</title>
        <authorList>
            <person name="De Leon K.B."/>
            <person name="Utturkar S.M."/>
            <person name="Camilleri L.B."/>
            <person name="Elias D.A."/>
            <person name="Arkin A.P."/>
            <person name="Fields M.W."/>
            <person name="Brown S.D."/>
            <person name="Wall J.D."/>
        </authorList>
    </citation>
    <scope>NUCLEOTIDE SEQUENCE [LARGE SCALE GENOMIC DNA]</scope>
    <source>
        <strain evidence="1 2">JBW45</strain>
    </source>
</reference>
<dbReference type="Proteomes" id="UP000005361">
    <property type="component" value="Chromosome"/>
</dbReference>